<keyword evidence="3" id="KW-1185">Reference proteome</keyword>
<dbReference type="Proteomes" id="UP000198734">
    <property type="component" value="Unassembled WGS sequence"/>
</dbReference>
<protein>
    <submittedName>
        <fullName evidence="2">IDEAL domain-containing protein</fullName>
    </submittedName>
</protein>
<dbReference type="STRING" id="126156.SAMN05421670_2952"/>
<name>A0A1I5ZXF4_9BACI</name>
<reference evidence="3" key="1">
    <citation type="submission" date="2016-10" db="EMBL/GenBank/DDBJ databases">
        <authorList>
            <person name="Varghese N."/>
            <person name="Submissions S."/>
        </authorList>
    </citation>
    <scope>NUCLEOTIDE SEQUENCE [LARGE SCALE GENOMIC DNA]</scope>
    <source>
        <strain evidence="3">DSM 11706</strain>
    </source>
</reference>
<dbReference type="SMART" id="SM00914">
    <property type="entry name" value="IDEAL"/>
    <property type="match status" value="1"/>
</dbReference>
<evidence type="ECO:0000259" key="1">
    <source>
        <dbReference type="SMART" id="SM00914"/>
    </source>
</evidence>
<dbReference type="AlphaFoldDB" id="A0A1I5ZXF4"/>
<dbReference type="Gene3D" id="4.10.810.10">
    <property type="entry name" value="Virus Scaffolding Protein, Chain A"/>
    <property type="match status" value="1"/>
</dbReference>
<dbReference type="EMBL" id="FOXU01000006">
    <property type="protein sequence ID" value="SFQ61075.1"/>
    <property type="molecule type" value="Genomic_DNA"/>
</dbReference>
<evidence type="ECO:0000313" key="2">
    <source>
        <dbReference type="EMBL" id="SFQ61075.1"/>
    </source>
</evidence>
<sequence length="80" mass="9236">MEMDKQYSYADFLKAMGQAGKESSAENLLNEIYLDMFLNIIHREQSSKRLLTLIDEALDQKDMAAFMDYTTALHQLNSPK</sequence>
<gene>
    <name evidence="2" type="ORF">SAMN05421670_2952</name>
</gene>
<feature type="domain" description="IDEAL" evidence="1">
    <location>
        <begin position="37"/>
        <end position="73"/>
    </location>
</feature>
<proteinExistence type="predicted"/>
<accession>A0A1I5ZXF4</accession>
<dbReference type="InterPro" id="IPR014957">
    <property type="entry name" value="IDEAL_dom"/>
</dbReference>
<dbReference type="InterPro" id="IPR027393">
    <property type="entry name" value="Virus_scaffolding_prot_C"/>
</dbReference>
<dbReference type="Pfam" id="PF08858">
    <property type="entry name" value="IDEAL"/>
    <property type="match status" value="1"/>
</dbReference>
<organism evidence="2 3">
    <name type="scientific">Psychrobacillus psychrotolerans</name>
    <dbReference type="NCBI Taxonomy" id="126156"/>
    <lineage>
        <taxon>Bacteria</taxon>
        <taxon>Bacillati</taxon>
        <taxon>Bacillota</taxon>
        <taxon>Bacilli</taxon>
        <taxon>Bacillales</taxon>
        <taxon>Bacillaceae</taxon>
        <taxon>Psychrobacillus</taxon>
    </lineage>
</organism>
<evidence type="ECO:0000313" key="3">
    <source>
        <dbReference type="Proteomes" id="UP000198734"/>
    </source>
</evidence>